<dbReference type="EMBL" id="QKYT01000478">
    <property type="protein sequence ID" value="RIA84632.1"/>
    <property type="molecule type" value="Genomic_DNA"/>
</dbReference>
<sequence length="424" mass="50447">MTKTLPPEVVRSLVLYLKDDKKFLHSCLFVSRDWCREAVYLLWKQSFHFLYTCNKTNLSVSSQSTNLDLELTNDCNCSKEKRQSQAANLLMTYFSIKYYDELIKEGIIDTKSRNTLFNYLKFLNVLSLHELYVAIKDWIHWDKFDNKIQLLNFLNSKFNLNSIDILDKYTPLIFSSIFRYFFAYSSELELLSFDTKFILHKINNNNPCSFLKYHKILMNEFNELNFPETKQCFVNLTELVLTTDERKNEIFSLLSRTCHNIQKMSVRVNFHFFSGCGFAIRRENDVALEEAKQLTSLIRSQHNLIYFELFGTYQVGMSEILKSLKETQHDSLKTLIFNSVTVDHISYFLFQLEDFQNLQDLRFIKCIYYEEMDGIDERRNNYGEDLWLPNLKFLQVDCLDDYQDDFDKLSFILLRCSPLINEID</sequence>
<protein>
    <recommendedName>
        <fullName evidence="3">F-box domain-containing protein</fullName>
    </recommendedName>
</protein>
<dbReference type="AlphaFoldDB" id="A0A397SGG8"/>
<evidence type="ECO:0000313" key="1">
    <source>
        <dbReference type="EMBL" id="RIA84632.1"/>
    </source>
</evidence>
<dbReference type="Proteomes" id="UP000265703">
    <property type="component" value="Unassembled WGS sequence"/>
</dbReference>
<accession>A0A397SGG8</accession>
<comment type="caution">
    <text evidence="1">The sequence shown here is derived from an EMBL/GenBank/DDBJ whole genome shotgun (WGS) entry which is preliminary data.</text>
</comment>
<evidence type="ECO:0008006" key="3">
    <source>
        <dbReference type="Google" id="ProtNLM"/>
    </source>
</evidence>
<gene>
    <name evidence="1" type="ORF">C1645_831961</name>
</gene>
<keyword evidence="2" id="KW-1185">Reference proteome</keyword>
<reference evidence="1 2" key="1">
    <citation type="submission" date="2018-06" db="EMBL/GenBank/DDBJ databases">
        <title>Comparative genomics reveals the genomic features of Rhizophagus irregularis, R. cerebriforme, R. diaphanum and Gigaspora rosea, and their symbiotic lifestyle signature.</title>
        <authorList>
            <person name="Morin E."/>
            <person name="San Clemente H."/>
            <person name="Chen E.C.H."/>
            <person name="De La Providencia I."/>
            <person name="Hainaut M."/>
            <person name="Kuo A."/>
            <person name="Kohler A."/>
            <person name="Murat C."/>
            <person name="Tang N."/>
            <person name="Roy S."/>
            <person name="Loubradou J."/>
            <person name="Henrissat B."/>
            <person name="Grigoriev I.V."/>
            <person name="Corradi N."/>
            <person name="Roux C."/>
            <person name="Martin F.M."/>
        </authorList>
    </citation>
    <scope>NUCLEOTIDE SEQUENCE [LARGE SCALE GENOMIC DNA]</scope>
    <source>
        <strain evidence="1 2">DAOM 227022</strain>
    </source>
</reference>
<name>A0A397SGG8_9GLOM</name>
<evidence type="ECO:0000313" key="2">
    <source>
        <dbReference type="Proteomes" id="UP000265703"/>
    </source>
</evidence>
<organism evidence="1 2">
    <name type="scientific">Glomus cerebriforme</name>
    <dbReference type="NCBI Taxonomy" id="658196"/>
    <lineage>
        <taxon>Eukaryota</taxon>
        <taxon>Fungi</taxon>
        <taxon>Fungi incertae sedis</taxon>
        <taxon>Mucoromycota</taxon>
        <taxon>Glomeromycotina</taxon>
        <taxon>Glomeromycetes</taxon>
        <taxon>Glomerales</taxon>
        <taxon>Glomeraceae</taxon>
        <taxon>Glomus</taxon>
    </lineage>
</organism>
<proteinExistence type="predicted"/>